<dbReference type="eggNOG" id="ENOG502QPWR">
    <property type="taxonomic scope" value="Eukaryota"/>
</dbReference>
<protein>
    <submittedName>
        <fullName evidence="3">AGAP010055-PA</fullName>
    </submittedName>
</protein>
<organism evidence="3">
    <name type="scientific">Anopheles gambiae</name>
    <name type="common">African malaria mosquito</name>
    <dbReference type="NCBI Taxonomy" id="7165"/>
    <lineage>
        <taxon>Eukaryota</taxon>
        <taxon>Metazoa</taxon>
        <taxon>Ecdysozoa</taxon>
        <taxon>Arthropoda</taxon>
        <taxon>Hexapoda</taxon>
        <taxon>Insecta</taxon>
        <taxon>Pterygota</taxon>
        <taxon>Neoptera</taxon>
        <taxon>Endopterygota</taxon>
        <taxon>Diptera</taxon>
        <taxon>Nematocera</taxon>
        <taxon>Culicoidea</taxon>
        <taxon>Culicidae</taxon>
        <taxon>Anophelinae</taxon>
        <taxon>Anopheles</taxon>
    </lineage>
</organism>
<feature type="region of interest" description="Disordered" evidence="1">
    <location>
        <begin position="1"/>
        <end position="47"/>
    </location>
</feature>
<evidence type="ECO:0000313" key="3">
    <source>
        <dbReference type="EMBL" id="EAA14322.4"/>
    </source>
</evidence>
<dbReference type="VEuPathDB" id="VectorBase:AGAMI1_007375"/>
<dbReference type="EMBL" id="AAAB01008980">
    <property type="protein sequence ID" value="EAA14322.4"/>
    <property type="molecule type" value="Genomic_DNA"/>
</dbReference>
<reference evidence="3" key="1">
    <citation type="journal article" date="2002" name="Science">
        <title>The genome sequence of the malaria mosquito Anopheles gambiae.</title>
        <authorList>
            <person name="Holt R.A."/>
            <person name="Subramanian G.M."/>
            <person name="Halpern A."/>
            <person name="Sutton G.G."/>
            <person name="Charlab R."/>
            <person name="Nusskern D.R."/>
            <person name="Wincker P."/>
            <person name="Clark A.G."/>
            <person name="Ribeiro J.M."/>
            <person name="Wides R."/>
            <person name="Salzberg S.L."/>
            <person name="Loftus B."/>
            <person name="Yandell M."/>
            <person name="Majoros W.H."/>
            <person name="Rusch D.B."/>
            <person name="Lai Z."/>
            <person name="Kraft C.L."/>
            <person name="Abril J.F."/>
            <person name="Anthouard V."/>
            <person name="Arensburger P."/>
            <person name="Atkinson P.W."/>
            <person name="Baden H."/>
            <person name="de Berardinis V."/>
            <person name="Baldwin D."/>
            <person name="Benes V."/>
            <person name="Biedler J."/>
            <person name="Blass C."/>
            <person name="Bolanos R."/>
            <person name="Boscus D."/>
            <person name="Barnstead M."/>
            <person name="Cai S."/>
            <person name="Center A."/>
            <person name="Chaturverdi K."/>
            <person name="Christophides G.K."/>
            <person name="Chrystal M.A."/>
            <person name="Clamp M."/>
            <person name="Cravchik A."/>
            <person name="Curwen V."/>
            <person name="Dana A."/>
            <person name="Delcher A."/>
            <person name="Dew I."/>
            <person name="Evans C.A."/>
            <person name="Flanigan M."/>
            <person name="Grundschober-Freimoser A."/>
            <person name="Friedli L."/>
            <person name="Gu Z."/>
            <person name="Guan P."/>
            <person name="Guigo R."/>
            <person name="Hillenmeyer M.E."/>
            <person name="Hladun S.L."/>
            <person name="Hogan J.R."/>
            <person name="Hong Y.S."/>
            <person name="Hoover J."/>
            <person name="Jaillon O."/>
            <person name="Ke Z."/>
            <person name="Kodira C."/>
            <person name="Kokoza E."/>
            <person name="Koutsos A."/>
            <person name="Letunic I."/>
            <person name="Levitsky A."/>
            <person name="Liang Y."/>
            <person name="Lin J.J."/>
            <person name="Lobo N.F."/>
            <person name="Lopez J.R."/>
            <person name="Malek J.A."/>
            <person name="McIntosh T.C."/>
            <person name="Meister S."/>
            <person name="Miller J."/>
            <person name="Mobarry C."/>
            <person name="Mongin E."/>
            <person name="Murphy S.D."/>
            <person name="O'Brochta D.A."/>
            <person name="Pfannkoch C."/>
            <person name="Qi R."/>
            <person name="Regier M.A."/>
            <person name="Remington K."/>
            <person name="Shao H."/>
            <person name="Sharakhova M.V."/>
            <person name="Sitter C.D."/>
            <person name="Shetty J."/>
            <person name="Smith T.J."/>
            <person name="Strong R."/>
            <person name="Sun J."/>
            <person name="Thomasova D."/>
            <person name="Ton L.Q."/>
            <person name="Topalis P."/>
            <person name="Tu Z."/>
            <person name="Unger M.F."/>
            <person name="Walenz B."/>
            <person name="Wang A."/>
            <person name="Wang J."/>
            <person name="Wang M."/>
            <person name="Wang X."/>
            <person name="Woodford K.J."/>
            <person name="Wortman J.R."/>
            <person name="Wu M."/>
            <person name="Yao A."/>
            <person name="Zdobnov E.M."/>
            <person name="Zhang H."/>
            <person name="Zhao Q."/>
            <person name="Zhao S."/>
            <person name="Zhu S.C."/>
            <person name="Zhimulev I."/>
            <person name="Coluzzi M."/>
            <person name="della Torre A."/>
            <person name="Roth C.W."/>
            <person name="Louis C."/>
            <person name="Kalush F."/>
            <person name="Mural R.J."/>
            <person name="Myers E.W."/>
            <person name="Adams M.D."/>
            <person name="Smith H.O."/>
            <person name="Broder S."/>
            <person name="Gardner M.J."/>
            <person name="Fraser C.M."/>
            <person name="Birney E."/>
            <person name="Bork P."/>
            <person name="Brey P.T."/>
            <person name="Venter J.C."/>
            <person name="Weissenbach J."/>
            <person name="Kafatos F.C."/>
            <person name="Collins F.H."/>
            <person name="Hoffman S.L."/>
        </authorList>
    </citation>
    <scope>NUCLEOTIDE SEQUENCE [LARGE SCALE GENOMIC DNA]</scope>
    <source>
        <strain evidence="3">PEST</strain>
    </source>
</reference>
<proteinExistence type="predicted"/>
<comment type="caution">
    <text evidence="3">The sequence shown here is derived from an EMBL/GenBank/DDBJ whole genome shotgun (WGS) entry which is preliminary data.</text>
</comment>
<evidence type="ECO:0000259" key="2">
    <source>
        <dbReference type="Pfam" id="PF15296"/>
    </source>
</evidence>
<reference evidence="3" key="2">
    <citation type="submission" date="2002-03" db="EMBL/GenBank/DDBJ databases">
        <authorList>
            <consortium name="The Anopheles Genome Sequencing Consortium"/>
        </authorList>
    </citation>
    <scope>NUCLEOTIDE SEQUENCE</scope>
    <source>
        <strain evidence="3">PEST</strain>
    </source>
</reference>
<dbReference type="PhylomeDB" id="Q7Q0Z3"/>
<sequence length="816" mass="92624">MTPNNSKASGFGELPDGGGSGKRSGTQRRRIAPTTVSRSVSGRHDFNSSSFLAENNLISIESQEDASHDPRGMLRHRREEIRNDFQAEAAQNQRPVRGTSAPSTILIIEFDKVTQKSTIDRLVAIYALLMDLNLVPNMLNELAYLINLVSTERYIAQDAQKLLEATTSAGTDNGTGRAELSNVLRSPHNCVYFAAEVLHSQRTQLALLDSTSLRVVVENEQLGVLHPTLNGFLRDMLGQKMKLENAFSSQQGTCGGDLVPNSSITNVFYQQENDTKDHFPSSKEFNAFNKQRDLFYATLRTWETEHLNPAWEFETKLGTKVRAMLDILHHPINMSHLAKLFSAQLIISFNFDNSASELQMALPNIDLTKLSKLRQRLVAPSIFSTQYLFPGSQMFFRDFIVASENHQIFIEQLKAVLIHELLQMDSSTYDVFNISDAENSNRSEYVVRPETIATMRVLAKFIGFIVARPYQYEGCRNTLVENRQIELRNMLLPPFDVKPALIRAVTDRKLLITVPWLVQYLSMLDVVTLRLRYYEELFRMLHDIYKATAMCRMATSYDLFAIPTSKFIVRSCLDWLYDQSNVPEEYYHYSSDMFGSVAKEPSTHVQALAAPLVFNAILEHILSAACPFLADFRVSVMPSKVEKTLSRTGRYRHITTRYSGAPTSHQPGAAGGHNLSKLSHGNVQQRLVEGFLQSQSQSMRRTVELIIDRSTSAVIKDFQMLYIVPEKKSVNELFAGVDANTLEDTKRRIQSICDEALDRINNTWESNVPKMLNKRITKSFDALLPAETVDPVRKLCRNITLERCLHKCNEWRQSYI</sequence>
<feature type="non-terminal residue" evidence="3">
    <location>
        <position position="816"/>
    </location>
</feature>
<dbReference type="PANTHER" id="PTHR28678:SF1">
    <property type="entry name" value="CODANIN-1"/>
    <property type="match status" value="1"/>
</dbReference>
<reference evidence="3" key="4">
    <citation type="journal article" date="2007" name="Genome Biol.">
        <title>Update of the Anopheles gambiae PEST genome assembly.</title>
        <authorList>
            <person name="Sharakhova M.V."/>
            <person name="Hammond M.P."/>
            <person name="Lobo N.F."/>
            <person name="Krzywinski J."/>
            <person name="Unger M.F."/>
            <person name="Hillenmeyer M.E."/>
            <person name="Bruggner R.V."/>
            <person name="Birney E."/>
            <person name="Collins F.H."/>
        </authorList>
    </citation>
    <scope>NUCLEOTIDE SEQUENCE</scope>
    <source>
        <strain evidence="3">PEST</strain>
    </source>
</reference>
<dbReference type="PaxDb" id="7165-AGAP010055-PA"/>
<dbReference type="OMA" id="CEKTIPA"/>
<gene>
    <name evidence="3" type="ORF">AgaP_AGAP010055</name>
</gene>
<accession>Q7Q0Z3</accession>
<dbReference type="HOGENOM" id="CLU_364818_0_0_1"/>
<dbReference type="Pfam" id="PF15296">
    <property type="entry name" value="Codanin-1_C"/>
    <property type="match status" value="1"/>
</dbReference>
<dbReference type="AlphaFoldDB" id="Q7Q0Z3"/>
<dbReference type="VEuPathDB" id="VectorBase:AGAP010055"/>
<dbReference type="PANTHER" id="PTHR28678">
    <property type="entry name" value="CODANIN-1"/>
    <property type="match status" value="1"/>
</dbReference>
<dbReference type="STRING" id="7165.Q7Q0Z3"/>
<dbReference type="InterPro" id="IPR040031">
    <property type="entry name" value="Codanin-1"/>
</dbReference>
<feature type="domain" description="Codanin-1 C-terminal" evidence="2">
    <location>
        <begin position="615"/>
        <end position="734"/>
    </location>
</feature>
<name>Q7Q0Z3_ANOGA</name>
<dbReference type="InterPro" id="IPR028171">
    <property type="entry name" value="Codanin-1_C"/>
</dbReference>
<reference evidence="3" key="3">
    <citation type="journal article" date="2004" name="Trends Parasitol.">
        <title>The Anopheles gambiae genome: an update.</title>
        <authorList>
            <person name="Mongin E."/>
            <person name="Louis C."/>
            <person name="Holt R.A."/>
            <person name="Birney E."/>
            <person name="Collins F.H."/>
        </authorList>
    </citation>
    <scope>NUCLEOTIDE SEQUENCE</scope>
    <source>
        <strain evidence="3">PEST</strain>
    </source>
</reference>
<reference evidence="3" key="5">
    <citation type="submission" date="2011-05" db="EMBL/GenBank/DDBJ databases">
        <authorList>
            <consortium name="VectorBase"/>
        </authorList>
    </citation>
    <scope>NUCLEOTIDE SEQUENCE</scope>
    <source>
        <strain evidence="3">PEST</strain>
    </source>
</reference>
<evidence type="ECO:0000256" key="1">
    <source>
        <dbReference type="SAM" id="MobiDB-lite"/>
    </source>
</evidence>